<dbReference type="InterPro" id="IPR036388">
    <property type="entry name" value="WH-like_DNA-bd_sf"/>
</dbReference>
<dbReference type="GO" id="GO:0006952">
    <property type="term" value="P:defense response"/>
    <property type="evidence" value="ECO:0007669"/>
    <property type="project" value="UniProtKB-KW"/>
</dbReference>
<dbReference type="PANTHER" id="PTHR36766">
    <property type="entry name" value="PLANT BROAD-SPECTRUM MILDEW RESISTANCE PROTEIN RPW8"/>
    <property type="match status" value="1"/>
</dbReference>
<evidence type="ECO:0000259" key="7">
    <source>
        <dbReference type="Pfam" id="PF25019"/>
    </source>
</evidence>
<dbReference type="Pfam" id="PF12799">
    <property type="entry name" value="LRR_4"/>
    <property type="match status" value="1"/>
</dbReference>
<dbReference type="GO" id="GO:0043531">
    <property type="term" value="F:ADP binding"/>
    <property type="evidence" value="ECO:0007669"/>
    <property type="project" value="InterPro"/>
</dbReference>
<dbReference type="EMBL" id="CP144751">
    <property type="protein sequence ID" value="WVZ85328.1"/>
    <property type="molecule type" value="Genomic_DNA"/>
</dbReference>
<evidence type="ECO:0000313" key="8">
    <source>
        <dbReference type="EMBL" id="WVZ85328.1"/>
    </source>
</evidence>
<dbReference type="Pfam" id="PF23559">
    <property type="entry name" value="WHD_DRP"/>
    <property type="match status" value="1"/>
</dbReference>
<dbReference type="Gene3D" id="3.80.10.10">
    <property type="entry name" value="Ribonuclease Inhibitor"/>
    <property type="match status" value="1"/>
</dbReference>
<keyword evidence="3" id="KW-0611">Plant defense</keyword>
<feature type="domain" description="NB-ARC" evidence="5">
    <location>
        <begin position="165"/>
        <end position="328"/>
    </location>
</feature>
<dbReference type="InterPro" id="IPR058922">
    <property type="entry name" value="WHD_DRP"/>
</dbReference>
<feature type="region of interest" description="Disordered" evidence="4">
    <location>
        <begin position="78"/>
        <end position="108"/>
    </location>
</feature>
<sequence length="1004" mass="113170">MPTVSITLDLTCCRCRSKIEKILCCIQERCEFVFEKVVYEKDKVLISGPFDAVDLCCKLRCKARGFVCKIEIVPPPPPKLTKEEEEEKKKEEEEEKKKTEDPKRKPDACKQIIPCDNQLKKIRLDGSHNVSPLPEDVLHSSSDLPTYSTFQAGHKIVGRDDIRQKIMEKMLLGRNGGSNTIICINGGSGLGKTSLLRVLYNDQELMDAFDERIWIQISDKLDTVMLFRKIIEFATNDHCSITNIDLLQELVMEEIKDKKFLLVLDDADTEDQQFWNSVFEVLNAGAKGSVVIMATRTCDIAALRDAAHVYFLNPLSEEDNLKVFQQYSGVGTDIQNNPNLMMVAKRFISMFGANLLNLKAIGGLLCHTDGVSLDKHKFESSVIPLQLCHDVLPIHLKKCLAFCSLFPEDYIFDKHNMVLQWISHGCVRPAEGCDPEDVGVEYFNELLCRSFFQYSPIHNDKDDKFVMHELVYKVVESASGDEYFKTEVPMCSILEKILHLSVVSSQFETVELMQKTEELKDLLTFLVVQPERKLSSISFPRLNLVGLDDFFLKFTSLETLDLSHTEIVELPESIVGLRNLQHLSVNNTKIKSLPSELCSLINLQTLEARYCRFLTELPGDTKGLVKLRHVDLTKELDHVHLPHGIGQLTELRTLPVFHSSSDASHCSISELGSLHNLRGCLWLSGLESVKAGSKAQEANLKDKHGLQDLTLQWHDGGVDIDVDDDEADCVVAEQVLESLQPHTNIQELAIRGYKGSTFPAWMQHPSSLPKLISLTLDGCCNCTQLPTMIAHLPSLKFLSVRRMCDVKQLLSSDDTYGLIKFPSLELLNLWEMYGLEELFEASQGDCPRLRKVCISRCPDLKTLPCTPSVTELVLHCCHKLPDIPGLVNLASLRIEGFHGVRSFSLPAPTALPVLRKLEIKSCRLLSSVDGLSALTTVQSCMQNRLFLWTSPCSVSDQLADFGEQHKVYSSIWCHLDPLFQQKGIFISLLSDQLLTLHFTCLLKF</sequence>
<evidence type="ECO:0000259" key="6">
    <source>
        <dbReference type="Pfam" id="PF23559"/>
    </source>
</evidence>
<gene>
    <name evidence="8" type="ORF">U9M48_032269</name>
</gene>
<evidence type="ECO:0000256" key="4">
    <source>
        <dbReference type="SAM" id="MobiDB-lite"/>
    </source>
</evidence>
<evidence type="ECO:0000313" key="9">
    <source>
        <dbReference type="Proteomes" id="UP001341281"/>
    </source>
</evidence>
<dbReference type="Gene3D" id="1.10.10.10">
    <property type="entry name" value="Winged helix-like DNA-binding domain superfamily/Winged helix DNA-binding domain"/>
    <property type="match status" value="1"/>
</dbReference>
<proteinExistence type="predicted"/>
<organism evidence="8 9">
    <name type="scientific">Paspalum notatum var. saurae</name>
    <dbReference type="NCBI Taxonomy" id="547442"/>
    <lineage>
        <taxon>Eukaryota</taxon>
        <taxon>Viridiplantae</taxon>
        <taxon>Streptophyta</taxon>
        <taxon>Embryophyta</taxon>
        <taxon>Tracheophyta</taxon>
        <taxon>Spermatophyta</taxon>
        <taxon>Magnoliopsida</taxon>
        <taxon>Liliopsida</taxon>
        <taxon>Poales</taxon>
        <taxon>Poaceae</taxon>
        <taxon>PACMAD clade</taxon>
        <taxon>Panicoideae</taxon>
        <taxon>Andropogonodae</taxon>
        <taxon>Paspaleae</taxon>
        <taxon>Paspalinae</taxon>
        <taxon>Paspalum</taxon>
    </lineage>
</organism>
<evidence type="ECO:0000256" key="3">
    <source>
        <dbReference type="ARBA" id="ARBA00022821"/>
    </source>
</evidence>
<name>A0AAQ3U560_PASNO</name>
<protein>
    <recommendedName>
        <fullName evidence="10">NB-ARC domain-containing protein</fullName>
    </recommendedName>
</protein>
<dbReference type="Proteomes" id="UP001341281">
    <property type="component" value="Chromosome 07"/>
</dbReference>
<dbReference type="InterPro" id="IPR027417">
    <property type="entry name" value="P-loop_NTPase"/>
</dbReference>
<feature type="domain" description="R13L1/DRL21-like LRR repeat region" evidence="7">
    <location>
        <begin position="668"/>
        <end position="803"/>
    </location>
</feature>
<dbReference type="SUPFAM" id="SSF52058">
    <property type="entry name" value="L domain-like"/>
    <property type="match status" value="1"/>
</dbReference>
<dbReference type="Gene3D" id="3.40.50.300">
    <property type="entry name" value="P-loop containing nucleotide triphosphate hydrolases"/>
    <property type="match status" value="1"/>
</dbReference>
<dbReference type="SMART" id="SM00369">
    <property type="entry name" value="LRR_TYP"/>
    <property type="match status" value="2"/>
</dbReference>
<dbReference type="PRINTS" id="PR00364">
    <property type="entry name" value="DISEASERSIST"/>
</dbReference>
<dbReference type="Pfam" id="PF00931">
    <property type="entry name" value="NB-ARC"/>
    <property type="match status" value="1"/>
</dbReference>
<dbReference type="PANTHER" id="PTHR36766:SF55">
    <property type="entry name" value="OS11G0492900 PROTEIN"/>
    <property type="match status" value="1"/>
</dbReference>
<evidence type="ECO:0000256" key="1">
    <source>
        <dbReference type="ARBA" id="ARBA00022614"/>
    </source>
</evidence>
<evidence type="ECO:0008006" key="10">
    <source>
        <dbReference type="Google" id="ProtNLM"/>
    </source>
</evidence>
<dbReference type="InterPro" id="IPR056789">
    <property type="entry name" value="LRR_R13L1-DRL21"/>
</dbReference>
<accession>A0AAQ3U560</accession>
<dbReference type="InterPro" id="IPR003591">
    <property type="entry name" value="Leu-rich_rpt_typical-subtyp"/>
</dbReference>
<evidence type="ECO:0000259" key="5">
    <source>
        <dbReference type="Pfam" id="PF00931"/>
    </source>
</evidence>
<evidence type="ECO:0000256" key="2">
    <source>
        <dbReference type="ARBA" id="ARBA00022737"/>
    </source>
</evidence>
<dbReference type="InterPro" id="IPR025875">
    <property type="entry name" value="Leu-rich_rpt_4"/>
</dbReference>
<keyword evidence="1" id="KW-0433">Leucine-rich repeat</keyword>
<keyword evidence="2" id="KW-0677">Repeat</keyword>
<reference evidence="8 9" key="1">
    <citation type="submission" date="2024-02" db="EMBL/GenBank/DDBJ databases">
        <title>High-quality chromosome-scale genome assembly of Pensacola bahiagrass (Paspalum notatum Flugge var. saurae).</title>
        <authorList>
            <person name="Vega J.M."/>
            <person name="Podio M."/>
            <person name="Orjuela J."/>
            <person name="Siena L.A."/>
            <person name="Pessino S.C."/>
            <person name="Combes M.C."/>
            <person name="Mariac C."/>
            <person name="Albertini E."/>
            <person name="Pupilli F."/>
            <person name="Ortiz J.P.A."/>
            <person name="Leblanc O."/>
        </authorList>
    </citation>
    <scope>NUCLEOTIDE SEQUENCE [LARGE SCALE GENOMIC DNA]</scope>
    <source>
        <strain evidence="8">R1</strain>
        <tissue evidence="8">Leaf</tissue>
    </source>
</reference>
<feature type="compositionally biased region" description="Basic and acidic residues" evidence="4">
    <location>
        <begin position="87"/>
        <end position="108"/>
    </location>
</feature>
<feature type="domain" description="Disease resistance protein winged helix" evidence="6">
    <location>
        <begin position="405"/>
        <end position="473"/>
    </location>
</feature>
<dbReference type="AlphaFoldDB" id="A0AAQ3U560"/>
<dbReference type="InterPro" id="IPR002182">
    <property type="entry name" value="NB-ARC"/>
</dbReference>
<dbReference type="InterPro" id="IPR032675">
    <property type="entry name" value="LRR_dom_sf"/>
</dbReference>
<keyword evidence="9" id="KW-1185">Reference proteome</keyword>
<dbReference type="Pfam" id="PF25019">
    <property type="entry name" value="LRR_R13L1-DRL21"/>
    <property type="match status" value="1"/>
</dbReference>
<dbReference type="SUPFAM" id="SSF52540">
    <property type="entry name" value="P-loop containing nucleoside triphosphate hydrolases"/>
    <property type="match status" value="1"/>
</dbReference>